<reference evidence="4" key="1">
    <citation type="journal article" date="2017" name="BMC Genomics">
        <title>Gapless genome assembly of Colletotrichum higginsianum reveals chromosome structure and association of transposable elements with secondary metabolite gene clusters.</title>
        <authorList>
            <person name="Dallery J.-F."/>
            <person name="Lapalu N."/>
            <person name="Zampounis A."/>
            <person name="Pigne S."/>
            <person name="Luyten I."/>
            <person name="Amselem J."/>
            <person name="Wittenberg A.H.J."/>
            <person name="Zhou S."/>
            <person name="de Queiroz M.V."/>
            <person name="Robin G.P."/>
            <person name="Auger A."/>
            <person name="Hainaut M."/>
            <person name="Henrissat B."/>
            <person name="Kim K.-T."/>
            <person name="Lee Y.-H."/>
            <person name="Lespinet O."/>
            <person name="Schwartz D.C."/>
            <person name="Thon M.R."/>
            <person name="O'Connell R.J."/>
        </authorList>
    </citation>
    <scope>NUCLEOTIDE SEQUENCE [LARGE SCALE GENOMIC DNA]</scope>
    <source>
        <strain evidence="4">IMI 349063</strain>
    </source>
</reference>
<dbReference type="PANTHER" id="PTHR21310:SF39">
    <property type="entry name" value="AMINOGLYCOSIDE PHOSPHOTRANSFERASE DOMAIN-CONTAINING PROTEIN"/>
    <property type="match status" value="1"/>
</dbReference>
<dbReference type="OrthoDB" id="2906425at2759"/>
<dbReference type="InterPro" id="IPR011009">
    <property type="entry name" value="Kinase-like_dom_sf"/>
</dbReference>
<sequence>MGDPADGRERVSKVDAVDIDESDAGPAGGLVCPEGAAEAADDGADDEEQTAEGGGFGRPCRYHPNLQIELLENLDAAFGGHEADVLGVEERDTLLAGELLAVDGLVEKDLSLDAAILGGLRRLMSGIWSFHESQPTSFLDMSVSKCDLFPDEKTLGTIFSGVDLKPADCNIISHTFDTCTFSIHPEAAALPGHPKDLLVRLEASSGRGLHQLAAIQKLAQAQLPDLVPHVVVVGTTTTEDGRRVEYAVSEYFTGTIPLEEVWDALGPDDQMHLVDSVASAVEKLQMIDHDIHEAGTQPGHAPIGGPRSGDFPEIKHLLRGILQESEPMSRNYTLREVDGGGVILESAFADIGRAELTNADLDELKRHVVFCHNDLEPRNILVRPRLAEGTSPCYDLAAIVDWEMAGFYPFAYEYGLKDNVLGLSNLSLSWYFLFKKRTSRLLPHNQCHSKLIQALRVISQSKRRSMTRNVGVRFQEKWVAAHSLKPSLDIRRGWVRKADIKAPVNFTKADNENLELEVLRELGHV</sequence>
<dbReference type="Gene3D" id="3.90.1200.10">
    <property type="match status" value="1"/>
</dbReference>
<feature type="compositionally biased region" description="Basic and acidic residues" evidence="1">
    <location>
        <begin position="1"/>
        <end position="16"/>
    </location>
</feature>
<evidence type="ECO:0000256" key="1">
    <source>
        <dbReference type="SAM" id="MobiDB-lite"/>
    </source>
</evidence>
<dbReference type="EMBL" id="LTAN01000005">
    <property type="protein sequence ID" value="OBR08239.1"/>
    <property type="molecule type" value="Genomic_DNA"/>
</dbReference>
<dbReference type="Pfam" id="PF01636">
    <property type="entry name" value="APH"/>
    <property type="match status" value="1"/>
</dbReference>
<feature type="domain" description="Aminoglycoside phosphotransferase" evidence="2">
    <location>
        <begin position="205"/>
        <end position="415"/>
    </location>
</feature>
<dbReference type="InterPro" id="IPR002575">
    <property type="entry name" value="Aminoglycoside_PTrfase"/>
</dbReference>
<dbReference type="SUPFAM" id="SSF56112">
    <property type="entry name" value="Protein kinase-like (PK-like)"/>
    <property type="match status" value="1"/>
</dbReference>
<evidence type="ECO:0000313" key="3">
    <source>
        <dbReference type="EMBL" id="OBR08239.1"/>
    </source>
</evidence>
<feature type="region of interest" description="Disordered" evidence="1">
    <location>
        <begin position="1"/>
        <end position="58"/>
    </location>
</feature>
<dbReference type="RefSeq" id="XP_018156757.1">
    <property type="nucleotide sequence ID" value="XM_018301979.1"/>
</dbReference>
<dbReference type="GeneID" id="28866086"/>
<feature type="compositionally biased region" description="Acidic residues" evidence="1">
    <location>
        <begin position="39"/>
        <end position="50"/>
    </location>
</feature>
<protein>
    <recommendedName>
        <fullName evidence="2">Aminoglycoside phosphotransferase domain-containing protein</fullName>
    </recommendedName>
</protein>
<dbReference type="InterPro" id="IPR051678">
    <property type="entry name" value="AGP_Transferase"/>
</dbReference>
<evidence type="ECO:0000259" key="2">
    <source>
        <dbReference type="Pfam" id="PF01636"/>
    </source>
</evidence>
<dbReference type="PANTHER" id="PTHR21310">
    <property type="entry name" value="AMINOGLYCOSIDE PHOSPHOTRANSFERASE-RELATED-RELATED"/>
    <property type="match status" value="1"/>
</dbReference>
<gene>
    <name evidence="3" type="ORF">CH63R_07004</name>
</gene>
<proteinExistence type="predicted"/>
<accession>A0A1B7Y877</accession>
<dbReference type="Proteomes" id="UP000092177">
    <property type="component" value="Chromosome 5"/>
</dbReference>
<name>A0A1B7Y877_COLHI</name>
<evidence type="ECO:0000313" key="4">
    <source>
        <dbReference type="Proteomes" id="UP000092177"/>
    </source>
</evidence>
<dbReference type="VEuPathDB" id="FungiDB:CH63R_07004"/>
<dbReference type="AlphaFoldDB" id="A0A1B7Y877"/>
<keyword evidence="4" id="KW-1185">Reference proteome</keyword>
<dbReference type="KEGG" id="chig:CH63R_07004"/>
<comment type="caution">
    <text evidence="3">The sequence shown here is derived from an EMBL/GenBank/DDBJ whole genome shotgun (WGS) entry which is preliminary data.</text>
</comment>
<organism evidence="3 4">
    <name type="scientific">Colletotrichum higginsianum (strain IMI 349063)</name>
    <name type="common">Crucifer anthracnose fungus</name>
    <dbReference type="NCBI Taxonomy" id="759273"/>
    <lineage>
        <taxon>Eukaryota</taxon>
        <taxon>Fungi</taxon>
        <taxon>Dikarya</taxon>
        <taxon>Ascomycota</taxon>
        <taxon>Pezizomycotina</taxon>
        <taxon>Sordariomycetes</taxon>
        <taxon>Hypocreomycetidae</taxon>
        <taxon>Glomerellales</taxon>
        <taxon>Glomerellaceae</taxon>
        <taxon>Colletotrichum</taxon>
        <taxon>Colletotrichum destructivum species complex</taxon>
    </lineage>
</organism>